<keyword evidence="5" id="KW-0862">Zinc</keyword>
<dbReference type="InterPro" id="IPR000834">
    <property type="entry name" value="Peptidase_M14"/>
</dbReference>
<feature type="domain" description="Peptidase M14" evidence="8">
    <location>
        <begin position="7"/>
        <end position="371"/>
    </location>
</feature>
<dbReference type="GO" id="GO:0006508">
    <property type="term" value="P:proteolysis"/>
    <property type="evidence" value="ECO:0007669"/>
    <property type="project" value="UniProtKB-KW"/>
</dbReference>
<organism evidence="9">
    <name type="scientific">freshwater metagenome</name>
    <dbReference type="NCBI Taxonomy" id="449393"/>
    <lineage>
        <taxon>unclassified sequences</taxon>
        <taxon>metagenomes</taxon>
        <taxon>ecological metagenomes</taxon>
    </lineage>
</organism>
<gene>
    <name evidence="9" type="ORF">UFOPK3376_01545</name>
</gene>
<dbReference type="Gene3D" id="3.40.630.10">
    <property type="entry name" value="Zn peptidases"/>
    <property type="match status" value="1"/>
</dbReference>
<comment type="cofactor">
    <cofactor evidence="1">
        <name>Zn(2+)</name>
        <dbReference type="ChEBI" id="CHEBI:29105"/>
    </cofactor>
</comment>
<keyword evidence="4" id="KW-0378">Hydrolase</keyword>
<protein>
    <submittedName>
        <fullName evidence="9">Unannotated protein</fullName>
    </submittedName>
</protein>
<accession>A0A6J7EHJ7</accession>
<evidence type="ECO:0000313" key="9">
    <source>
        <dbReference type="EMBL" id="CAB4881148.1"/>
    </source>
</evidence>
<reference evidence="9" key="1">
    <citation type="submission" date="2020-05" db="EMBL/GenBank/DDBJ databases">
        <authorList>
            <person name="Chiriac C."/>
            <person name="Salcher M."/>
            <person name="Ghai R."/>
            <person name="Kavagutti S V."/>
        </authorList>
    </citation>
    <scope>NUCLEOTIDE SEQUENCE</scope>
</reference>
<dbReference type="Pfam" id="PF00246">
    <property type="entry name" value="Peptidase_M14"/>
    <property type="match status" value="2"/>
</dbReference>
<keyword evidence="3" id="KW-0645">Protease</keyword>
<keyword evidence="6" id="KW-0482">Metalloprotease</keyword>
<feature type="region of interest" description="Disordered" evidence="7">
    <location>
        <begin position="556"/>
        <end position="578"/>
    </location>
</feature>
<evidence type="ECO:0000256" key="4">
    <source>
        <dbReference type="ARBA" id="ARBA00022801"/>
    </source>
</evidence>
<dbReference type="GO" id="GO:0004181">
    <property type="term" value="F:metallocarboxypeptidase activity"/>
    <property type="evidence" value="ECO:0007669"/>
    <property type="project" value="InterPro"/>
</dbReference>
<evidence type="ECO:0000256" key="5">
    <source>
        <dbReference type="ARBA" id="ARBA00022833"/>
    </source>
</evidence>
<evidence type="ECO:0000256" key="6">
    <source>
        <dbReference type="ARBA" id="ARBA00023049"/>
    </source>
</evidence>
<sequence>MVLAFDRFVRFDELTAALHDLAATYPNLVSLEQYGTSFEGRPLWLVTVTDTSTGAHHTKPAYWVDANIHSVEVTGGAAALHLLHVLSTAAERNDTTTLQALRTCTFYVVPRVNPDGVEAALADSPTYRRSSMRPWPWRDRHQWPGLVEHDIDGDGRLLTMRIVDPHGAWMPHADDARVMVPVPVDGIVPTGVNRYRLLAEGTIDSYDGFTVPQPNNPESLDMNRNFPAGWARAVRTSGDHPLSEPEIDALVRAIVARPNICGYNAYHTSGGVLLRPSSTESDSKLAPFDVWTWNELGARGTALTSYPVHSVYEDFTWDKSSPMSGAADDWAYEHLGLFGWTTEFWDLIHAATGKRARTDIWYTGPSAEEELAIARWCDQHGPYYLPWKPFDHPQLGAVEIGGLDWFRVFVNPPPELLVEEIRPHAEFAVFQALAAPHLEILVATATPVGAGVWQVDVGIANTGWLPTHISTRAAQQNLVLALTAELTLPVGAEIIGGVNRQQLGQLAGRSGHRIDGGSHNDGTPDRVLARWLVRAGDVAGIVAVAVHPRAGTVQREVTAAADATSISTTTPTTTPTTS</sequence>
<proteinExistence type="inferred from homology"/>
<dbReference type="PROSITE" id="PS52035">
    <property type="entry name" value="PEPTIDASE_M14"/>
    <property type="match status" value="1"/>
</dbReference>
<dbReference type="AlphaFoldDB" id="A0A6J7EHJ7"/>
<dbReference type="CDD" id="cd06905">
    <property type="entry name" value="M14-like"/>
    <property type="match status" value="1"/>
</dbReference>
<dbReference type="PANTHER" id="PTHR11705:SF143">
    <property type="entry name" value="SLL0236 PROTEIN"/>
    <property type="match status" value="1"/>
</dbReference>
<evidence type="ECO:0000259" key="8">
    <source>
        <dbReference type="PROSITE" id="PS52035"/>
    </source>
</evidence>
<evidence type="ECO:0000256" key="3">
    <source>
        <dbReference type="ARBA" id="ARBA00022670"/>
    </source>
</evidence>
<dbReference type="EMBL" id="CAFBLP010000035">
    <property type="protein sequence ID" value="CAB4881148.1"/>
    <property type="molecule type" value="Genomic_DNA"/>
</dbReference>
<dbReference type="PANTHER" id="PTHR11705">
    <property type="entry name" value="PROTEASE FAMILY M14 CARBOXYPEPTIDASE A,B"/>
    <property type="match status" value="1"/>
</dbReference>
<dbReference type="PRINTS" id="PR00765">
    <property type="entry name" value="CRBOXYPTASEA"/>
</dbReference>
<evidence type="ECO:0000256" key="1">
    <source>
        <dbReference type="ARBA" id="ARBA00001947"/>
    </source>
</evidence>
<dbReference type="GO" id="GO:0005615">
    <property type="term" value="C:extracellular space"/>
    <property type="evidence" value="ECO:0007669"/>
    <property type="project" value="TreeGrafter"/>
</dbReference>
<evidence type="ECO:0000256" key="2">
    <source>
        <dbReference type="ARBA" id="ARBA00005988"/>
    </source>
</evidence>
<dbReference type="GO" id="GO:0008270">
    <property type="term" value="F:zinc ion binding"/>
    <property type="evidence" value="ECO:0007669"/>
    <property type="project" value="InterPro"/>
</dbReference>
<name>A0A6J7EHJ7_9ZZZZ</name>
<evidence type="ECO:0000256" key="7">
    <source>
        <dbReference type="SAM" id="MobiDB-lite"/>
    </source>
</evidence>
<comment type="similarity">
    <text evidence="2">Belongs to the peptidase M14 family.</text>
</comment>
<dbReference type="SUPFAM" id="SSF53187">
    <property type="entry name" value="Zn-dependent exopeptidases"/>
    <property type="match status" value="1"/>
</dbReference>
<dbReference type="SMART" id="SM00631">
    <property type="entry name" value="Zn_pept"/>
    <property type="match status" value="1"/>
</dbReference>
<feature type="compositionally biased region" description="Low complexity" evidence="7">
    <location>
        <begin position="558"/>
        <end position="578"/>
    </location>
</feature>